<evidence type="ECO:0000256" key="1">
    <source>
        <dbReference type="ARBA" id="ARBA00004123"/>
    </source>
</evidence>
<dbReference type="SUPFAM" id="SSF48452">
    <property type="entry name" value="TPR-like"/>
    <property type="match status" value="2"/>
</dbReference>
<name>A0AAV4TLW4_9ARAC</name>
<sequence>MKFSALNESSLSDDNGDPELASREAQEEEAYSSYHLALKKQSEGKSEEAEEMLKEILEIEFLAQAQPNEDSNDEAPLRPALTLKYLLYKNLANVSNTKKDFHAAVEYFLEALEIDNTDVFMWYQMGKAAVNILNYSLARLCFEEGLKCNPSHWPCLDNIITVMYTLNDYANCLYYIAKALERECYYLKGLVFKDEIYREDPSLKSFCEEYFNKCDPSIHSAEYDKEEAQKLIQEALDMRIKRQSFHKPTPLPVLSLTKPIRENSWKSLGESLISMYDSISNANPAVSFSCKIDLSPFVENGNKKQDACPTPSSLSSLSEACSSNSAASPHVGLPTHKSEGLLQLATLPPEDYRSRRSSVMEIDEMPTTPTTPNVNANPYTLVLPQYDTPPTDLSICADSTSSNKRTSKRKRLLSELNDLSTKRRSSRVRNPAIKKPQDNINYQELLQKFLPPKLIGDGKCEEPDEDSEPTSLDKTSRDFSCGQSSENDKSDKTSSNTCDLTWSEKEEVCQFIANNLFNAGIIDLLYKYVVILGKKSSCIWPKSLVDVFCNAFARFRHHIATPNLFCNSSDGDRIKEVGLAILSYCEFKVDKWYLSTGHSMSFSPKGSTGTSFQHSNNGIGNNFHSDMEFLVMLTVRSDILGSDWLEFSARALWLKAKFHSLEGEIDLAICCMEKLSDVLYEENDIKITVQNSSFSNIITADKVQQQLESLQRCQSLEEVQRLYEHGDYTAVVNLLILTFNQPSRTKRKQPLEGVPERHAQLIFLQNSLLKLERYKDCVYWSEMSFNEALQQFMNAARSDWSETMAHLLNGLDRCVKLNTKYLKDLDDSKLVRLTQNLILVIVIQMENYDFSSDNASLLIVLPWIILYHLILNEEKRTPKKASKVDLLNTSMPSSLMLLFNAHEYLGRRSWCTAADGLLLFHIIDVCMAELQDSTGKSYLYKEELEAGLEQCIYCLYGHPHKRTRAKHLQEHNARQITLTWEKARLIFQYFKPNVLPEFDSYRTSTVSAELESLLKRISALVPPEEDPTTRVDNYTAYIEGVTEKCPEAPFKDKPVSELVKDLYYLLGDYYFKNKEFSKAIRFYLMDICINPDRQDSWAGMALSRSSQLDQKLNSYELRNESTIYRKSAAALKCFEHSLELDPTTTSLWIEHGSLAYILHSHASRQLKQWYLDIRV</sequence>
<organism evidence="5 6">
    <name type="scientific">Caerostris darwini</name>
    <dbReference type="NCBI Taxonomy" id="1538125"/>
    <lineage>
        <taxon>Eukaryota</taxon>
        <taxon>Metazoa</taxon>
        <taxon>Ecdysozoa</taxon>
        <taxon>Arthropoda</taxon>
        <taxon>Chelicerata</taxon>
        <taxon>Arachnida</taxon>
        <taxon>Araneae</taxon>
        <taxon>Araneomorphae</taxon>
        <taxon>Entelegynae</taxon>
        <taxon>Araneoidea</taxon>
        <taxon>Araneidae</taxon>
        <taxon>Caerostris</taxon>
    </lineage>
</organism>
<feature type="region of interest" description="Disordered" evidence="4">
    <location>
        <begin position="1"/>
        <end position="47"/>
    </location>
</feature>
<feature type="region of interest" description="Disordered" evidence="4">
    <location>
        <begin position="457"/>
        <end position="497"/>
    </location>
</feature>
<evidence type="ECO:0000256" key="3">
    <source>
        <dbReference type="PROSITE-ProRule" id="PRU00339"/>
    </source>
</evidence>
<dbReference type="PANTHER" id="PTHR15502">
    <property type="entry name" value="CALCINEURIN-BINDING PROTEIN CABIN 1-RELATED"/>
    <property type="match status" value="1"/>
</dbReference>
<dbReference type="GO" id="GO:0006325">
    <property type="term" value="P:chromatin organization"/>
    <property type="evidence" value="ECO:0007669"/>
    <property type="project" value="InterPro"/>
</dbReference>
<dbReference type="Gene3D" id="1.25.40.10">
    <property type="entry name" value="Tetratricopeptide repeat domain"/>
    <property type="match status" value="2"/>
</dbReference>
<feature type="region of interest" description="Disordered" evidence="4">
    <location>
        <begin position="393"/>
        <end position="437"/>
    </location>
</feature>
<feature type="repeat" description="TPR" evidence="3">
    <location>
        <begin position="85"/>
        <end position="118"/>
    </location>
</feature>
<dbReference type="InterPro" id="IPR033053">
    <property type="entry name" value="Hir3/CABIN1"/>
</dbReference>
<dbReference type="SMART" id="SM00028">
    <property type="entry name" value="TPR"/>
    <property type="match status" value="3"/>
</dbReference>
<dbReference type="Proteomes" id="UP001054837">
    <property type="component" value="Unassembled WGS sequence"/>
</dbReference>
<feature type="repeat" description="TPR" evidence="3">
    <location>
        <begin position="1060"/>
        <end position="1093"/>
    </location>
</feature>
<keyword evidence="3" id="KW-0802">TPR repeat</keyword>
<dbReference type="AlphaFoldDB" id="A0AAV4TLW4"/>
<comment type="subcellular location">
    <subcellularLocation>
        <location evidence="1">Nucleus</location>
    </subcellularLocation>
</comment>
<protein>
    <submittedName>
        <fullName evidence="5">Calcineurin-binding protein cabin-1</fullName>
    </submittedName>
</protein>
<dbReference type="EMBL" id="BPLQ01009717">
    <property type="protein sequence ID" value="GIY46164.1"/>
    <property type="molecule type" value="Genomic_DNA"/>
</dbReference>
<evidence type="ECO:0000256" key="4">
    <source>
        <dbReference type="SAM" id="MobiDB-lite"/>
    </source>
</evidence>
<dbReference type="Pfam" id="PF13181">
    <property type="entry name" value="TPR_8"/>
    <property type="match status" value="1"/>
</dbReference>
<accession>A0AAV4TLW4</accession>
<dbReference type="GO" id="GO:0031491">
    <property type="term" value="F:nucleosome binding"/>
    <property type="evidence" value="ECO:0007669"/>
    <property type="project" value="TreeGrafter"/>
</dbReference>
<gene>
    <name evidence="5" type="primary">CABIN1</name>
    <name evidence="5" type="ORF">CDAR_570562</name>
</gene>
<dbReference type="InterPro" id="IPR011990">
    <property type="entry name" value="TPR-like_helical_dom_sf"/>
</dbReference>
<reference evidence="5 6" key="1">
    <citation type="submission" date="2021-06" db="EMBL/GenBank/DDBJ databases">
        <title>Caerostris darwini draft genome.</title>
        <authorList>
            <person name="Kono N."/>
            <person name="Arakawa K."/>
        </authorList>
    </citation>
    <scope>NUCLEOTIDE SEQUENCE [LARGE SCALE GENOMIC DNA]</scope>
</reference>
<comment type="caution">
    <text evidence="5">The sequence shown here is derived from an EMBL/GenBank/DDBJ whole genome shotgun (WGS) entry which is preliminary data.</text>
</comment>
<evidence type="ECO:0000256" key="2">
    <source>
        <dbReference type="ARBA" id="ARBA00023242"/>
    </source>
</evidence>
<dbReference type="PROSITE" id="PS50005">
    <property type="entry name" value="TPR"/>
    <property type="match status" value="2"/>
</dbReference>
<keyword evidence="2" id="KW-0539">Nucleus</keyword>
<evidence type="ECO:0000313" key="6">
    <source>
        <dbReference type="Proteomes" id="UP001054837"/>
    </source>
</evidence>
<dbReference type="PANTHER" id="PTHR15502:SF7">
    <property type="entry name" value="CALCINEURIN-BINDING PROTEIN CABIN-1"/>
    <property type="match status" value="1"/>
</dbReference>
<proteinExistence type="predicted"/>
<dbReference type="GO" id="GO:0005634">
    <property type="term" value="C:nucleus"/>
    <property type="evidence" value="ECO:0007669"/>
    <property type="project" value="UniProtKB-SubCell"/>
</dbReference>
<evidence type="ECO:0000313" key="5">
    <source>
        <dbReference type="EMBL" id="GIY46164.1"/>
    </source>
</evidence>
<feature type="compositionally biased region" description="Polar residues" evidence="4">
    <location>
        <begin position="1"/>
        <end position="13"/>
    </location>
</feature>
<dbReference type="InterPro" id="IPR019734">
    <property type="entry name" value="TPR_rpt"/>
</dbReference>
<keyword evidence="6" id="KW-1185">Reference proteome</keyword>